<dbReference type="AlphaFoldDB" id="A0A917S5U6"/>
<dbReference type="InterPro" id="IPR013325">
    <property type="entry name" value="RNA_pol_sigma_r2"/>
</dbReference>
<dbReference type="InterPro" id="IPR014284">
    <property type="entry name" value="RNA_pol_sigma-70_dom"/>
</dbReference>
<evidence type="ECO:0000313" key="2">
    <source>
        <dbReference type="EMBL" id="GGL57171.1"/>
    </source>
</evidence>
<dbReference type="EMBL" id="BMOK01000008">
    <property type="protein sequence ID" value="GGL57171.1"/>
    <property type="molecule type" value="Genomic_DNA"/>
</dbReference>
<keyword evidence="3" id="KW-1185">Reference proteome</keyword>
<sequence length="190" mass="22595">MSYSQTMPSVHLSKDRAFEALFEKYRPLIYSSVYHCVYGQAWRSHGYDLEDLIQEARFALWRTAEGFDFSKVPVGKEPDAVFLSYLRKTINRRLLLCIKRSRNLTKHQILFENNEIPERSTDPNPLLDWETLRLITASFTPHEREFYHLYIDLGYSINEIAERLGVCRNTITNWKREIFAKIRREIKQSV</sequence>
<organism evidence="2 3">
    <name type="scientific">Sporolactobacillus putidus</name>
    <dbReference type="NCBI Taxonomy" id="492735"/>
    <lineage>
        <taxon>Bacteria</taxon>
        <taxon>Bacillati</taxon>
        <taxon>Bacillota</taxon>
        <taxon>Bacilli</taxon>
        <taxon>Bacillales</taxon>
        <taxon>Sporolactobacillaceae</taxon>
        <taxon>Sporolactobacillus</taxon>
    </lineage>
</organism>
<dbReference type="SUPFAM" id="SSF88659">
    <property type="entry name" value="Sigma3 and sigma4 domains of RNA polymerase sigma factors"/>
    <property type="match status" value="1"/>
</dbReference>
<reference evidence="2" key="2">
    <citation type="submission" date="2020-09" db="EMBL/GenBank/DDBJ databases">
        <authorList>
            <person name="Sun Q."/>
            <person name="Ohkuma M."/>
        </authorList>
    </citation>
    <scope>NUCLEOTIDE SEQUENCE</scope>
    <source>
        <strain evidence="2">JCM 15325</strain>
    </source>
</reference>
<dbReference type="GO" id="GO:0006352">
    <property type="term" value="P:DNA-templated transcription initiation"/>
    <property type="evidence" value="ECO:0007669"/>
    <property type="project" value="InterPro"/>
</dbReference>
<dbReference type="SUPFAM" id="SSF88946">
    <property type="entry name" value="Sigma2 domain of RNA polymerase sigma factors"/>
    <property type="match status" value="1"/>
</dbReference>
<protein>
    <recommendedName>
        <fullName evidence="1">RNA polymerase sigma-70 region 2 domain-containing protein</fullName>
    </recommendedName>
</protein>
<proteinExistence type="predicted"/>
<accession>A0A917S5U6</accession>
<dbReference type="Gene3D" id="1.10.1740.10">
    <property type="match status" value="1"/>
</dbReference>
<dbReference type="Gene3D" id="1.10.10.10">
    <property type="entry name" value="Winged helix-like DNA-binding domain superfamily/Winged helix DNA-binding domain"/>
    <property type="match status" value="1"/>
</dbReference>
<gene>
    <name evidence="2" type="ORF">GCM10007968_21480</name>
</gene>
<dbReference type="InterPro" id="IPR007627">
    <property type="entry name" value="RNA_pol_sigma70_r2"/>
</dbReference>
<dbReference type="NCBIfam" id="TIGR02937">
    <property type="entry name" value="sigma70-ECF"/>
    <property type="match status" value="1"/>
</dbReference>
<reference evidence="2" key="1">
    <citation type="journal article" date="2014" name="Int. J. Syst. Evol. Microbiol.">
        <title>Complete genome sequence of Corynebacterium casei LMG S-19264T (=DSM 44701T), isolated from a smear-ripened cheese.</title>
        <authorList>
            <consortium name="US DOE Joint Genome Institute (JGI-PGF)"/>
            <person name="Walter F."/>
            <person name="Albersmeier A."/>
            <person name="Kalinowski J."/>
            <person name="Ruckert C."/>
        </authorList>
    </citation>
    <scope>NUCLEOTIDE SEQUENCE</scope>
    <source>
        <strain evidence="2">JCM 15325</strain>
    </source>
</reference>
<dbReference type="RefSeq" id="WP_188803182.1">
    <property type="nucleotide sequence ID" value="NZ_BMOK01000008.1"/>
</dbReference>
<dbReference type="GO" id="GO:0003700">
    <property type="term" value="F:DNA-binding transcription factor activity"/>
    <property type="evidence" value="ECO:0007669"/>
    <property type="project" value="InterPro"/>
</dbReference>
<name>A0A917S5U6_9BACL</name>
<dbReference type="Pfam" id="PF04542">
    <property type="entry name" value="Sigma70_r2"/>
    <property type="match status" value="1"/>
</dbReference>
<evidence type="ECO:0000259" key="1">
    <source>
        <dbReference type="Pfam" id="PF04542"/>
    </source>
</evidence>
<feature type="domain" description="RNA polymerase sigma-70 region 2" evidence="1">
    <location>
        <begin position="21"/>
        <end position="72"/>
    </location>
</feature>
<evidence type="ECO:0000313" key="3">
    <source>
        <dbReference type="Proteomes" id="UP000654670"/>
    </source>
</evidence>
<dbReference type="InterPro" id="IPR036388">
    <property type="entry name" value="WH-like_DNA-bd_sf"/>
</dbReference>
<dbReference type="InterPro" id="IPR013324">
    <property type="entry name" value="RNA_pol_sigma_r3/r4-like"/>
</dbReference>
<comment type="caution">
    <text evidence="2">The sequence shown here is derived from an EMBL/GenBank/DDBJ whole genome shotgun (WGS) entry which is preliminary data.</text>
</comment>
<dbReference type="Pfam" id="PF13384">
    <property type="entry name" value="HTH_23"/>
    <property type="match status" value="1"/>
</dbReference>
<dbReference type="Proteomes" id="UP000654670">
    <property type="component" value="Unassembled WGS sequence"/>
</dbReference>